<name>A0A6M0K6S7_9GAMM</name>
<keyword evidence="1" id="KW-1133">Transmembrane helix</keyword>
<keyword evidence="1" id="KW-0812">Transmembrane</keyword>
<accession>A0A6M0K6S7</accession>
<evidence type="ECO:0000256" key="1">
    <source>
        <dbReference type="SAM" id="Phobius"/>
    </source>
</evidence>
<dbReference type="EMBL" id="JAAIJQ010000336">
    <property type="protein sequence ID" value="NEV65466.1"/>
    <property type="molecule type" value="Genomic_DNA"/>
</dbReference>
<proteinExistence type="predicted"/>
<dbReference type="Proteomes" id="UP000483379">
    <property type="component" value="Unassembled WGS sequence"/>
</dbReference>
<keyword evidence="1" id="KW-0472">Membrane</keyword>
<reference evidence="2 3" key="1">
    <citation type="submission" date="2020-02" db="EMBL/GenBank/DDBJ databases">
        <title>Genome sequences of Thiorhodococcus mannitoliphagus and Thiorhodococcus minor, purple sulfur photosynthetic bacteria in the gammaproteobacterial family, Chromatiaceae.</title>
        <authorList>
            <person name="Aviles F.A."/>
            <person name="Meyer T.E."/>
            <person name="Kyndt J.A."/>
        </authorList>
    </citation>
    <scope>NUCLEOTIDE SEQUENCE [LARGE SCALE GENOMIC DNA]</scope>
    <source>
        <strain evidence="2 3">DSM 11518</strain>
    </source>
</reference>
<gene>
    <name evidence="2" type="ORF">G3446_27250</name>
</gene>
<dbReference type="AlphaFoldDB" id="A0A6M0K6S7"/>
<feature type="transmembrane region" description="Helical" evidence="1">
    <location>
        <begin position="115"/>
        <end position="136"/>
    </location>
</feature>
<evidence type="ECO:0000313" key="2">
    <source>
        <dbReference type="EMBL" id="NEV65466.1"/>
    </source>
</evidence>
<evidence type="ECO:0000313" key="3">
    <source>
        <dbReference type="Proteomes" id="UP000483379"/>
    </source>
</evidence>
<feature type="non-terminal residue" evidence="2">
    <location>
        <position position="1"/>
    </location>
</feature>
<protein>
    <submittedName>
        <fullName evidence="2">Uncharacterized protein</fullName>
    </submittedName>
</protein>
<dbReference type="RefSeq" id="WP_164456757.1">
    <property type="nucleotide sequence ID" value="NZ_JAAIJQ010000336.1"/>
</dbReference>
<comment type="caution">
    <text evidence="2">The sequence shown here is derived from an EMBL/GenBank/DDBJ whole genome shotgun (WGS) entry which is preliminary data.</text>
</comment>
<sequence>GCHFARHGTYARVSPPGTRVARFYCPEGHCTFSLLPDCLAAHLSGTLSEVEALVRAAEQAPSLEALCDSERLDIELPGALRWIRRRVQGVHALLTTLKGLLGAAFVSVAPTLTAFGAHLGVAEVLVALRGIAASWLGQLPAPLGFRARCRARASMGQDLQQEAGPDPPGWAA</sequence>
<keyword evidence="3" id="KW-1185">Reference proteome</keyword>
<organism evidence="2 3">
    <name type="scientific">Thiorhodococcus minor</name>
    <dbReference type="NCBI Taxonomy" id="57489"/>
    <lineage>
        <taxon>Bacteria</taxon>
        <taxon>Pseudomonadati</taxon>
        <taxon>Pseudomonadota</taxon>
        <taxon>Gammaproteobacteria</taxon>
        <taxon>Chromatiales</taxon>
        <taxon>Chromatiaceae</taxon>
        <taxon>Thiorhodococcus</taxon>
    </lineage>
</organism>
<feature type="transmembrane region" description="Helical" evidence="1">
    <location>
        <begin position="90"/>
        <end position="109"/>
    </location>
</feature>